<comment type="caution">
    <text evidence="1">The sequence shown here is derived from an EMBL/GenBank/DDBJ whole genome shotgun (WGS) entry which is preliminary data.</text>
</comment>
<reference evidence="1 2" key="1">
    <citation type="submission" date="2016-06" db="EMBL/GenBank/DDBJ databases">
        <authorList>
            <person name="Kjaerup R.B."/>
            <person name="Dalgaard T.S."/>
            <person name="Juul-Madsen H.R."/>
        </authorList>
    </citation>
    <scope>NUCLEOTIDE SEQUENCE [LARGE SCALE GENOMIC DNA]</scope>
    <source>
        <strain evidence="1 2">Pb300</strain>
    </source>
</reference>
<evidence type="ECO:0000313" key="1">
    <source>
        <dbReference type="EMBL" id="ODH14104.1"/>
    </source>
</evidence>
<name>A0A1D2J733_PARBR</name>
<organism evidence="1 2">
    <name type="scientific">Paracoccidioides brasiliensis</name>
    <dbReference type="NCBI Taxonomy" id="121759"/>
    <lineage>
        <taxon>Eukaryota</taxon>
        <taxon>Fungi</taxon>
        <taxon>Dikarya</taxon>
        <taxon>Ascomycota</taxon>
        <taxon>Pezizomycotina</taxon>
        <taxon>Eurotiomycetes</taxon>
        <taxon>Eurotiomycetidae</taxon>
        <taxon>Onygenales</taxon>
        <taxon>Ajellomycetaceae</taxon>
        <taxon>Paracoccidioides</taxon>
    </lineage>
</organism>
<sequence>MDQERYNNISFGVGTRRHQHKLSTNNYGVTAPRFAKGEAGERLKGAVNYVDTDMFELESLIKGFRNSIFRKRGDDDGSTP</sequence>
<dbReference type="AlphaFoldDB" id="A0A1D2J733"/>
<accession>A0A1D2J733</accession>
<dbReference type="Proteomes" id="UP000242814">
    <property type="component" value="Unassembled WGS sequence"/>
</dbReference>
<gene>
    <name evidence="1" type="ORF">ACO22_06691</name>
</gene>
<evidence type="ECO:0000313" key="2">
    <source>
        <dbReference type="Proteomes" id="UP000242814"/>
    </source>
</evidence>
<protein>
    <submittedName>
        <fullName evidence="1">Uncharacterized protein</fullName>
    </submittedName>
</protein>
<dbReference type="EMBL" id="LZYO01000381">
    <property type="protein sequence ID" value="ODH14104.1"/>
    <property type="molecule type" value="Genomic_DNA"/>
</dbReference>
<proteinExistence type="predicted"/>